<proteinExistence type="predicted"/>
<protein>
    <submittedName>
        <fullName evidence="2">Uncharacterized protein</fullName>
    </submittedName>
</protein>
<sequence>SLLGRPELALLLVGIISILYSALRFYKMLPYLKKFSSDSD</sequence>
<evidence type="ECO:0000256" key="1">
    <source>
        <dbReference type="SAM" id="Phobius"/>
    </source>
</evidence>
<keyword evidence="1" id="KW-0812">Transmembrane</keyword>
<keyword evidence="1" id="KW-0472">Membrane</keyword>
<gene>
    <name evidence="2" type="ORF">S12H4_45509</name>
</gene>
<keyword evidence="1" id="KW-1133">Transmembrane helix</keyword>
<name>X1TWL5_9ZZZZ</name>
<dbReference type="AlphaFoldDB" id="X1TWL5"/>
<dbReference type="EMBL" id="BARW01028144">
    <property type="protein sequence ID" value="GAJ09728.1"/>
    <property type="molecule type" value="Genomic_DNA"/>
</dbReference>
<feature type="transmembrane region" description="Helical" evidence="1">
    <location>
        <begin position="6"/>
        <end position="26"/>
    </location>
</feature>
<accession>X1TWL5</accession>
<reference evidence="2" key="1">
    <citation type="journal article" date="2014" name="Front. Microbiol.">
        <title>High frequency of phylogenetically diverse reductive dehalogenase-homologous genes in deep subseafloor sedimentary metagenomes.</title>
        <authorList>
            <person name="Kawai M."/>
            <person name="Futagami T."/>
            <person name="Toyoda A."/>
            <person name="Takaki Y."/>
            <person name="Nishi S."/>
            <person name="Hori S."/>
            <person name="Arai W."/>
            <person name="Tsubouchi T."/>
            <person name="Morono Y."/>
            <person name="Uchiyama I."/>
            <person name="Ito T."/>
            <person name="Fujiyama A."/>
            <person name="Inagaki F."/>
            <person name="Takami H."/>
        </authorList>
    </citation>
    <scope>NUCLEOTIDE SEQUENCE</scope>
    <source>
        <strain evidence="2">Expedition CK06-06</strain>
    </source>
</reference>
<feature type="non-terminal residue" evidence="2">
    <location>
        <position position="1"/>
    </location>
</feature>
<evidence type="ECO:0000313" key="2">
    <source>
        <dbReference type="EMBL" id="GAJ09728.1"/>
    </source>
</evidence>
<organism evidence="2">
    <name type="scientific">marine sediment metagenome</name>
    <dbReference type="NCBI Taxonomy" id="412755"/>
    <lineage>
        <taxon>unclassified sequences</taxon>
        <taxon>metagenomes</taxon>
        <taxon>ecological metagenomes</taxon>
    </lineage>
</organism>
<comment type="caution">
    <text evidence="2">The sequence shown here is derived from an EMBL/GenBank/DDBJ whole genome shotgun (WGS) entry which is preliminary data.</text>
</comment>